<organism evidence="1 2">
    <name type="scientific">Sphingomonas jejuensis</name>
    <dbReference type="NCBI Taxonomy" id="904715"/>
    <lineage>
        <taxon>Bacteria</taxon>
        <taxon>Pseudomonadati</taxon>
        <taxon>Pseudomonadota</taxon>
        <taxon>Alphaproteobacteria</taxon>
        <taxon>Sphingomonadales</taxon>
        <taxon>Sphingomonadaceae</taxon>
        <taxon>Sphingomonas</taxon>
    </lineage>
</organism>
<gene>
    <name evidence="1" type="ORF">GGR88_000890</name>
</gene>
<sequence>MASALRCRLDGVDFVQDYNHFVRVNRPALTGAVDDLRIHFDEGDGWRPSLERFDRYVTAIANEHGRARDYSCRDLRLITEDGIDARGDARRLLDLSRAVGVTPRFTGGVCETGGRGDGWRTRWAASAAASERAPALPPVVTSVGGPEPAAATPPQPAVVEEPALASLPVTKVAEAPIAEPQASDAPEPVAVAAAAPEPAAPTLQPAVATRVEPVAAASAPTPSGRAATFDLASGSLTVPEGGEVEVVVTEGPEQNGVRSRTYRIRRPGS</sequence>
<evidence type="ECO:0000313" key="2">
    <source>
        <dbReference type="Proteomes" id="UP000734218"/>
    </source>
</evidence>
<dbReference type="Proteomes" id="UP000734218">
    <property type="component" value="Unassembled WGS sequence"/>
</dbReference>
<protein>
    <submittedName>
        <fullName evidence="1">Uncharacterized protein</fullName>
    </submittedName>
</protein>
<proteinExistence type="predicted"/>
<comment type="caution">
    <text evidence="1">The sequence shown here is derived from an EMBL/GenBank/DDBJ whole genome shotgun (WGS) entry which is preliminary data.</text>
</comment>
<keyword evidence="2" id="KW-1185">Reference proteome</keyword>
<evidence type="ECO:0000313" key="1">
    <source>
        <dbReference type="EMBL" id="NJC33416.1"/>
    </source>
</evidence>
<name>A0ABX0XJB3_9SPHN</name>
<dbReference type="RefSeq" id="WP_167953379.1">
    <property type="nucleotide sequence ID" value="NZ_JAATJE010000001.1"/>
</dbReference>
<accession>A0ABX0XJB3</accession>
<dbReference type="EMBL" id="JAATJE010000001">
    <property type="protein sequence ID" value="NJC33416.1"/>
    <property type="molecule type" value="Genomic_DNA"/>
</dbReference>
<reference evidence="1 2" key="1">
    <citation type="submission" date="2020-03" db="EMBL/GenBank/DDBJ databases">
        <title>Genomic Encyclopedia of Type Strains, Phase IV (KMG-IV): sequencing the most valuable type-strain genomes for metagenomic binning, comparative biology and taxonomic classification.</title>
        <authorList>
            <person name="Goeker M."/>
        </authorList>
    </citation>
    <scope>NUCLEOTIDE SEQUENCE [LARGE SCALE GENOMIC DNA]</scope>
    <source>
        <strain evidence="1 2">DSM 27651</strain>
    </source>
</reference>